<proteinExistence type="predicted"/>
<keyword evidence="2" id="KW-1185">Reference proteome</keyword>
<protein>
    <submittedName>
        <fullName evidence="1">Uncharacterized protein</fullName>
    </submittedName>
</protein>
<sequence length="357" mass="41940">MYKILDILAREIGNPMSINEIKNKIECIYGSADYKNIHMSIHEMEKSNLITIEKIGKSSIASPNFDNPLLIDNLAQVELINKVQFLEKRKDWQILFLQINSYLREFSIIRSILIINPETNAKLNRIEFLILLRKEENKEEFKDIRSNMELLQRVHNIRIDYLMLDETSFENLMRYEDANPIKEVMSDKIAIFYPQAFWLMIKNLLDKGIRIKVEEESISLAKISEQDIVFNLARFGYKEMGTKITQGKAIGIEYLVTSILVKKDNVRRLEAIPIILAKNKEKINYSLLVFLVTKFKMIRQLYNILKVLDEITPTEEVKQIMREITGAVKQKVKTDQQVIELSLKDMEKKMRLYDVIE</sequence>
<dbReference type="EMBL" id="CP026995">
    <property type="protein sequence ID" value="QLH06671.1"/>
    <property type="molecule type" value="Genomic_DNA"/>
</dbReference>
<organism evidence="1 2">
    <name type="scientific">Nitrosopumilus ureiphilus</name>
    <dbReference type="NCBI Taxonomy" id="1470067"/>
    <lineage>
        <taxon>Archaea</taxon>
        <taxon>Nitrososphaerota</taxon>
        <taxon>Nitrososphaeria</taxon>
        <taxon>Nitrosopumilales</taxon>
        <taxon>Nitrosopumilaceae</taxon>
        <taxon>Nitrosopumilus</taxon>
    </lineage>
</organism>
<dbReference type="Proteomes" id="UP000509478">
    <property type="component" value="Chromosome"/>
</dbReference>
<accession>A0A7D5M5N7</accession>
<reference evidence="1 2" key="1">
    <citation type="submission" date="2018-02" db="EMBL/GenBank/DDBJ databases">
        <title>Complete genome of Nitrosopumilus ureaphilus PS0.</title>
        <authorList>
            <person name="Qin W."/>
            <person name="Zheng Y."/>
            <person name="Stahl D.A."/>
        </authorList>
    </citation>
    <scope>NUCLEOTIDE SEQUENCE [LARGE SCALE GENOMIC DNA]</scope>
    <source>
        <strain evidence="1 2">PS0</strain>
    </source>
</reference>
<name>A0A7D5M5N7_9ARCH</name>
<evidence type="ECO:0000313" key="2">
    <source>
        <dbReference type="Proteomes" id="UP000509478"/>
    </source>
</evidence>
<gene>
    <name evidence="1" type="ORF">C5F50_05965</name>
</gene>
<dbReference type="KEGG" id="nue:C5F50_05965"/>
<evidence type="ECO:0000313" key="1">
    <source>
        <dbReference type="EMBL" id="QLH06671.1"/>
    </source>
</evidence>
<dbReference type="AlphaFoldDB" id="A0A7D5M5N7"/>